<dbReference type="AlphaFoldDB" id="A0A6A4DTE9"/>
<accession>A0A6A4DTE9</accession>
<proteinExistence type="predicted"/>
<dbReference type="Proteomes" id="UP000434957">
    <property type="component" value="Unassembled WGS sequence"/>
</dbReference>
<keyword evidence="1" id="KW-0732">Signal</keyword>
<evidence type="ECO:0000313" key="2">
    <source>
        <dbReference type="EMBL" id="KAE9312117.1"/>
    </source>
</evidence>
<sequence>MQVNILSKRFLFILLTVCFLSCWDARQIRVRFQHGPDLRVRGYESTQHDRICWSSNGGCYSVYVK</sequence>
<dbReference type="EMBL" id="QXFT01001707">
    <property type="protein sequence ID" value="KAE9312117.1"/>
    <property type="molecule type" value="Genomic_DNA"/>
</dbReference>
<evidence type="ECO:0000256" key="1">
    <source>
        <dbReference type="SAM" id="SignalP"/>
    </source>
</evidence>
<gene>
    <name evidence="2" type="ORF">PR003_g19844</name>
</gene>
<evidence type="ECO:0000313" key="3">
    <source>
        <dbReference type="Proteomes" id="UP000434957"/>
    </source>
</evidence>
<name>A0A6A4DTE9_9STRA</name>
<protein>
    <submittedName>
        <fullName evidence="2">Uncharacterized protein</fullName>
    </submittedName>
</protein>
<keyword evidence="3" id="KW-1185">Reference proteome</keyword>
<feature type="signal peptide" evidence="1">
    <location>
        <begin position="1"/>
        <end position="25"/>
    </location>
</feature>
<feature type="chain" id="PRO_5025599461" evidence="1">
    <location>
        <begin position="26"/>
        <end position="65"/>
    </location>
</feature>
<comment type="caution">
    <text evidence="2">The sequence shown here is derived from an EMBL/GenBank/DDBJ whole genome shotgun (WGS) entry which is preliminary data.</text>
</comment>
<organism evidence="2 3">
    <name type="scientific">Phytophthora rubi</name>
    <dbReference type="NCBI Taxonomy" id="129364"/>
    <lineage>
        <taxon>Eukaryota</taxon>
        <taxon>Sar</taxon>
        <taxon>Stramenopiles</taxon>
        <taxon>Oomycota</taxon>
        <taxon>Peronosporomycetes</taxon>
        <taxon>Peronosporales</taxon>
        <taxon>Peronosporaceae</taxon>
        <taxon>Phytophthora</taxon>
    </lineage>
</organism>
<reference evidence="2 3" key="1">
    <citation type="submission" date="2018-08" db="EMBL/GenBank/DDBJ databases">
        <title>Genomic investigation of the strawberry pathogen Phytophthora fragariae indicates pathogenicity is determined by transcriptional variation in three key races.</title>
        <authorList>
            <person name="Adams T.M."/>
            <person name="Armitage A.D."/>
            <person name="Sobczyk M.K."/>
            <person name="Bates H.J."/>
            <person name="Dunwell J.M."/>
            <person name="Nellist C.F."/>
            <person name="Harrison R.J."/>
        </authorList>
    </citation>
    <scope>NUCLEOTIDE SEQUENCE [LARGE SCALE GENOMIC DNA]</scope>
    <source>
        <strain evidence="2 3">SCRP333</strain>
    </source>
</reference>